<accession>A0AAE0SP50</accession>
<dbReference type="Proteomes" id="UP001195483">
    <property type="component" value="Unassembled WGS sequence"/>
</dbReference>
<reference evidence="1" key="2">
    <citation type="journal article" date="2021" name="Genome Biol. Evol.">
        <title>Developing a high-quality reference genome for a parasitic bivalve with doubly uniparental inheritance (Bivalvia: Unionida).</title>
        <authorList>
            <person name="Smith C.H."/>
        </authorList>
    </citation>
    <scope>NUCLEOTIDE SEQUENCE</scope>
    <source>
        <strain evidence="1">CHS0354</strain>
        <tissue evidence="1">Mantle</tissue>
    </source>
</reference>
<dbReference type="EMBL" id="JAEAOA010001600">
    <property type="protein sequence ID" value="KAK3595687.1"/>
    <property type="molecule type" value="Genomic_DNA"/>
</dbReference>
<sequence length="103" mass="12211">MRIEYCTRSVDINAYHLRQKVKQCKIYVHTSPPFNKLTPKANYIFSFSKERNIIYSTYSNIKFVISFQDEKIKNIITDPQIKQCPNCMESSNGTYCYKCCKMK</sequence>
<comment type="caution">
    <text evidence="1">The sequence shown here is derived from an EMBL/GenBank/DDBJ whole genome shotgun (WGS) entry which is preliminary data.</text>
</comment>
<dbReference type="AlphaFoldDB" id="A0AAE0SP50"/>
<reference evidence="1" key="1">
    <citation type="journal article" date="2021" name="Genome Biol. Evol.">
        <title>A High-Quality Reference Genome for a Parasitic Bivalve with Doubly Uniparental Inheritance (Bivalvia: Unionida).</title>
        <authorList>
            <person name="Smith C.H."/>
        </authorList>
    </citation>
    <scope>NUCLEOTIDE SEQUENCE</scope>
    <source>
        <strain evidence="1">CHS0354</strain>
    </source>
</reference>
<proteinExistence type="predicted"/>
<keyword evidence="2" id="KW-1185">Reference proteome</keyword>
<evidence type="ECO:0000313" key="2">
    <source>
        <dbReference type="Proteomes" id="UP001195483"/>
    </source>
</evidence>
<name>A0AAE0SP50_9BIVA</name>
<gene>
    <name evidence="1" type="ORF">CHS0354_026905</name>
</gene>
<reference evidence="1" key="3">
    <citation type="submission" date="2023-05" db="EMBL/GenBank/DDBJ databases">
        <authorList>
            <person name="Smith C.H."/>
        </authorList>
    </citation>
    <scope>NUCLEOTIDE SEQUENCE</scope>
    <source>
        <strain evidence="1">CHS0354</strain>
        <tissue evidence="1">Mantle</tissue>
    </source>
</reference>
<organism evidence="1 2">
    <name type="scientific">Potamilus streckersoni</name>
    <dbReference type="NCBI Taxonomy" id="2493646"/>
    <lineage>
        <taxon>Eukaryota</taxon>
        <taxon>Metazoa</taxon>
        <taxon>Spiralia</taxon>
        <taxon>Lophotrochozoa</taxon>
        <taxon>Mollusca</taxon>
        <taxon>Bivalvia</taxon>
        <taxon>Autobranchia</taxon>
        <taxon>Heteroconchia</taxon>
        <taxon>Palaeoheterodonta</taxon>
        <taxon>Unionida</taxon>
        <taxon>Unionoidea</taxon>
        <taxon>Unionidae</taxon>
        <taxon>Ambleminae</taxon>
        <taxon>Lampsilini</taxon>
        <taxon>Potamilus</taxon>
    </lineage>
</organism>
<evidence type="ECO:0000313" key="1">
    <source>
        <dbReference type="EMBL" id="KAK3595687.1"/>
    </source>
</evidence>
<protein>
    <submittedName>
        <fullName evidence="1">Uncharacterized protein</fullName>
    </submittedName>
</protein>